<sequence length="78" mass="8996">MTPQTPREVFHVGSGLRQRRFLVQHERHRLRRGRRLIAPPDWLVSDASLPAGRGALTVRLPWSQRKAHDTTPVRTKPS</sequence>
<keyword evidence="2" id="KW-1185">Reference proteome</keyword>
<evidence type="ECO:0000313" key="1">
    <source>
        <dbReference type="EMBL" id="QEV04898.1"/>
    </source>
</evidence>
<accession>A0ABX6AR16</accession>
<dbReference type="EMBL" id="CP023697">
    <property type="protein sequence ID" value="QEV04898.1"/>
    <property type="molecule type" value="Genomic_DNA"/>
</dbReference>
<evidence type="ECO:0000313" key="2">
    <source>
        <dbReference type="Proteomes" id="UP000326041"/>
    </source>
</evidence>
<gene>
    <name evidence="1" type="ORF">CP972_03560</name>
</gene>
<reference evidence="1 2" key="1">
    <citation type="submission" date="2017-09" db="EMBL/GenBank/DDBJ databases">
        <authorList>
            <person name="Lee N."/>
            <person name="Cho B.-K."/>
        </authorList>
    </citation>
    <scope>NUCLEOTIDE SEQUENCE [LARGE SCALE GENOMIC DNA]</scope>
    <source>
        <strain evidence="1 2">ATCC 13879</strain>
    </source>
</reference>
<dbReference type="Proteomes" id="UP000326041">
    <property type="component" value="Chromosome"/>
</dbReference>
<name>A0ABX6AR16_9ACTN</name>
<proteinExistence type="predicted"/>
<organism evidence="1 2">
    <name type="scientific">Streptomyces prasinus</name>
    <dbReference type="NCBI Taxonomy" id="67345"/>
    <lineage>
        <taxon>Bacteria</taxon>
        <taxon>Bacillati</taxon>
        <taxon>Actinomycetota</taxon>
        <taxon>Actinomycetes</taxon>
        <taxon>Kitasatosporales</taxon>
        <taxon>Streptomycetaceae</taxon>
        <taxon>Streptomyces</taxon>
    </lineage>
</organism>
<protein>
    <submittedName>
        <fullName evidence="1">Uncharacterized protein</fullName>
    </submittedName>
</protein>